<dbReference type="AlphaFoldDB" id="A0A915KX01"/>
<reference evidence="2" key="1">
    <citation type="submission" date="2022-11" db="UniProtKB">
        <authorList>
            <consortium name="WormBaseParasite"/>
        </authorList>
    </citation>
    <scope>IDENTIFICATION</scope>
</reference>
<keyword evidence="1" id="KW-1185">Reference proteome</keyword>
<sequence length="98" mass="11286">MCYSNRHFPPNGLLKYVFNKLVLRKFYIIINGRVNRLLYAKKLLSTGSNSIKNSDGIIGPRAEFGMASMYKVHREINAKNNTFSPFIIYIFQYGVCIS</sequence>
<name>A0A915KX01_ROMCU</name>
<accession>A0A915KX01</accession>
<dbReference type="WBParaSite" id="nRc.2.0.1.t42694-RA">
    <property type="protein sequence ID" value="nRc.2.0.1.t42694-RA"/>
    <property type="gene ID" value="nRc.2.0.1.g42694"/>
</dbReference>
<proteinExistence type="predicted"/>
<organism evidence="1 2">
    <name type="scientific">Romanomermis culicivorax</name>
    <name type="common">Nematode worm</name>
    <dbReference type="NCBI Taxonomy" id="13658"/>
    <lineage>
        <taxon>Eukaryota</taxon>
        <taxon>Metazoa</taxon>
        <taxon>Ecdysozoa</taxon>
        <taxon>Nematoda</taxon>
        <taxon>Enoplea</taxon>
        <taxon>Dorylaimia</taxon>
        <taxon>Mermithida</taxon>
        <taxon>Mermithoidea</taxon>
        <taxon>Mermithidae</taxon>
        <taxon>Romanomermis</taxon>
    </lineage>
</organism>
<evidence type="ECO:0000313" key="1">
    <source>
        <dbReference type="Proteomes" id="UP000887565"/>
    </source>
</evidence>
<dbReference type="Proteomes" id="UP000887565">
    <property type="component" value="Unplaced"/>
</dbReference>
<protein>
    <submittedName>
        <fullName evidence="2">Uncharacterized protein</fullName>
    </submittedName>
</protein>
<evidence type="ECO:0000313" key="2">
    <source>
        <dbReference type="WBParaSite" id="nRc.2.0.1.t42694-RA"/>
    </source>
</evidence>